<dbReference type="Pfam" id="PF13458">
    <property type="entry name" value="Peripla_BP_6"/>
    <property type="match status" value="1"/>
</dbReference>
<dbReference type="InterPro" id="IPR028081">
    <property type="entry name" value="Leu-bd"/>
</dbReference>
<keyword evidence="1" id="KW-0732">Signal</keyword>
<dbReference type="EMBL" id="ADZX01000932">
    <property type="protein sequence ID" value="EFK94976.1"/>
    <property type="molecule type" value="Genomic_DNA"/>
</dbReference>
<reference evidence="3" key="2">
    <citation type="journal article" date="2011" name="Microb. Ecol.">
        <title>Taxonomic and Functional Metagenomic Profiling of the Microbial Community in the Anoxic Sediment of a Sub-saline Shallow Lake (Laguna de Carrizo, Central Spain).</title>
        <authorList>
            <person name="Ferrer M."/>
            <person name="Guazzaroni M.E."/>
            <person name="Richter M."/>
            <person name="Garcia-Salamanca A."/>
            <person name="Yarza P."/>
            <person name="Suarez-Suarez A."/>
            <person name="Solano J."/>
            <person name="Alcaide M."/>
            <person name="van Dillewijn P."/>
            <person name="Molina-Henares M.A."/>
            <person name="Lopez-Cortes N."/>
            <person name="Al-Ramahi Y."/>
            <person name="Guerrero C."/>
            <person name="Acosta A."/>
            <person name="de Eugenio L.I."/>
            <person name="Martinez V."/>
            <person name="Marques S."/>
            <person name="Rojo F."/>
            <person name="Santero E."/>
            <person name="Genilloud O."/>
            <person name="Perez-Perez J."/>
            <person name="Rossello-Mora R."/>
            <person name="Ramos J.L."/>
        </authorList>
    </citation>
    <scope>NUCLEOTIDE SEQUENCE</scope>
</reference>
<comment type="caution">
    <text evidence="3">The sequence shown here is derived from an EMBL/GenBank/DDBJ whole genome shotgun (WGS) entry which is preliminary data.</text>
</comment>
<gene>
    <name evidence="3" type="ORF">LDC_3024</name>
</gene>
<dbReference type="InterPro" id="IPR028082">
    <property type="entry name" value="Peripla_BP_I"/>
</dbReference>
<organism evidence="3">
    <name type="scientific">sediment metagenome</name>
    <dbReference type="NCBI Taxonomy" id="749907"/>
    <lineage>
        <taxon>unclassified sequences</taxon>
        <taxon>metagenomes</taxon>
        <taxon>ecological metagenomes</taxon>
    </lineage>
</organism>
<feature type="non-terminal residue" evidence="3">
    <location>
        <position position="1"/>
    </location>
</feature>
<sequence>SKCDSKEGANAASKLINIDQVKIILGGICSSEVLGAKELIEAHKTINFCWGSSPEITKDSDYIFRNSPSDLIAGMQLADYVYKNGYTQIGILTVNDVFTDTFFNSFKKEFQVLGGQILIEENNSRDSKDFRTSILKIKTKQPRALIFLHIDPKNTGLMAKQIRDQGLTGQLFSAYTFSSPEAIEAAGYQNVKGLVYIDTPGLDMTNQTAKNFIEKYQSTYGDVFPGGQFYAAAAYDSVYLIARTIELCEEKTDCIKEILKGTKFSGALGEYSIDDNGDVVGIKYSIRTIE</sequence>
<feature type="domain" description="Leucine-binding protein" evidence="2">
    <location>
        <begin position="5"/>
        <end position="276"/>
    </location>
</feature>
<keyword evidence="3" id="KW-0675">Receptor</keyword>
<proteinExistence type="predicted"/>
<dbReference type="Gene3D" id="3.40.50.2300">
    <property type="match status" value="2"/>
</dbReference>
<dbReference type="InterPro" id="IPR051010">
    <property type="entry name" value="BCAA_transport"/>
</dbReference>
<protein>
    <submittedName>
        <fullName evidence="3">Extracellular ligand-binding receptor</fullName>
    </submittedName>
</protein>
<dbReference type="SUPFAM" id="SSF53822">
    <property type="entry name" value="Periplasmic binding protein-like I"/>
    <property type="match status" value="1"/>
</dbReference>
<dbReference type="AlphaFoldDB" id="D9PN95"/>
<evidence type="ECO:0000256" key="1">
    <source>
        <dbReference type="ARBA" id="ARBA00022729"/>
    </source>
</evidence>
<dbReference type="PANTHER" id="PTHR30483:SF6">
    <property type="entry name" value="PERIPLASMIC BINDING PROTEIN OF ABC TRANSPORTER FOR NATURAL AMINO ACIDS"/>
    <property type="match status" value="1"/>
</dbReference>
<reference evidence="3" key="1">
    <citation type="submission" date="2010-07" db="EMBL/GenBank/DDBJ databases">
        <authorList>
            <consortium name="CONSOLIDER consortium CSD2007-00005"/>
            <person name="Guazzaroni M.-E."/>
            <person name="Richter M."/>
            <person name="Garcia-Salamanca A."/>
            <person name="Yarza P."/>
            <person name="Ferrer M."/>
        </authorList>
    </citation>
    <scope>NUCLEOTIDE SEQUENCE</scope>
</reference>
<name>D9PN95_9ZZZZ</name>
<dbReference type="PANTHER" id="PTHR30483">
    <property type="entry name" value="LEUCINE-SPECIFIC-BINDING PROTEIN"/>
    <property type="match status" value="1"/>
</dbReference>
<evidence type="ECO:0000259" key="2">
    <source>
        <dbReference type="Pfam" id="PF13458"/>
    </source>
</evidence>
<evidence type="ECO:0000313" key="3">
    <source>
        <dbReference type="EMBL" id="EFK94976.1"/>
    </source>
</evidence>
<accession>D9PN95</accession>